<sequence length="280" mass="31006">MTTATSTTTSSGSIHPDLLVGKKLKREHERSFREHVSAPTSAFAKAQLEKMGWSEGTGLGKKRNGITSHIKVKRRKEHLGVGGSEKPEIVAAMGDSEWWKDSLGATLAKLGDNKKKKKKDKKSSKKSSKKEKSKAVKTYTDEELFQATGGARFGMRAGITNNLHKWVRTETNNSNSPSPVDNASDDSDIAAKNTEEPKGKVATDSDKKVEEPSDDADEKAKRKRDKKEKKKKRKREEATQVDGSTNDPPSGEEDTALSKKERKKAKKARKEKKKKSKTKD</sequence>
<dbReference type="PANTHER" id="PTHR23149:SF9">
    <property type="entry name" value="G PATCH DOMAIN-CONTAINING PROTEIN 4"/>
    <property type="match status" value="1"/>
</dbReference>
<evidence type="ECO:0000313" key="4">
    <source>
        <dbReference type="Proteomes" id="UP001153069"/>
    </source>
</evidence>
<dbReference type="EMBL" id="CAICTM010000649">
    <property type="protein sequence ID" value="CAB9514388.1"/>
    <property type="molecule type" value="Genomic_DNA"/>
</dbReference>
<feature type="domain" description="G-patch" evidence="2">
    <location>
        <begin position="40"/>
        <end position="86"/>
    </location>
</feature>
<comment type="caution">
    <text evidence="3">The sequence shown here is derived from an EMBL/GenBank/DDBJ whole genome shotgun (WGS) entry which is preliminary data.</text>
</comment>
<name>A0A9N8HGP7_9STRA</name>
<dbReference type="PANTHER" id="PTHR23149">
    <property type="entry name" value="G PATCH DOMAIN CONTAINING PROTEIN"/>
    <property type="match status" value="1"/>
</dbReference>
<reference evidence="3" key="1">
    <citation type="submission" date="2020-06" db="EMBL/GenBank/DDBJ databases">
        <authorList>
            <consortium name="Plant Systems Biology data submission"/>
        </authorList>
    </citation>
    <scope>NUCLEOTIDE SEQUENCE</scope>
    <source>
        <strain evidence="3">D6</strain>
    </source>
</reference>
<evidence type="ECO:0000313" key="3">
    <source>
        <dbReference type="EMBL" id="CAB9514388.1"/>
    </source>
</evidence>
<dbReference type="AlphaFoldDB" id="A0A9N8HGP7"/>
<gene>
    <name evidence="3" type="ORF">SEMRO_650_G181440.1</name>
</gene>
<feature type="compositionally biased region" description="Basic residues" evidence="1">
    <location>
        <begin position="221"/>
        <end position="234"/>
    </location>
</feature>
<proteinExistence type="predicted"/>
<evidence type="ECO:0000259" key="2">
    <source>
        <dbReference type="PROSITE" id="PS50174"/>
    </source>
</evidence>
<dbReference type="Proteomes" id="UP001153069">
    <property type="component" value="Unassembled WGS sequence"/>
</dbReference>
<feature type="compositionally biased region" description="Polar residues" evidence="1">
    <location>
        <begin position="168"/>
        <end position="181"/>
    </location>
</feature>
<dbReference type="GO" id="GO:0005730">
    <property type="term" value="C:nucleolus"/>
    <property type="evidence" value="ECO:0007669"/>
    <property type="project" value="TreeGrafter"/>
</dbReference>
<feature type="compositionally biased region" description="Basic and acidic residues" evidence="1">
    <location>
        <begin position="193"/>
        <end position="211"/>
    </location>
</feature>
<dbReference type="InterPro" id="IPR000467">
    <property type="entry name" value="G_patch_dom"/>
</dbReference>
<evidence type="ECO:0000256" key="1">
    <source>
        <dbReference type="SAM" id="MobiDB-lite"/>
    </source>
</evidence>
<protein>
    <submittedName>
        <fullName evidence="3">PIN2/TERF1-interacting telomerase inhibitor 1</fullName>
    </submittedName>
</protein>
<accession>A0A9N8HGP7</accession>
<organism evidence="3 4">
    <name type="scientific">Seminavis robusta</name>
    <dbReference type="NCBI Taxonomy" id="568900"/>
    <lineage>
        <taxon>Eukaryota</taxon>
        <taxon>Sar</taxon>
        <taxon>Stramenopiles</taxon>
        <taxon>Ochrophyta</taxon>
        <taxon>Bacillariophyta</taxon>
        <taxon>Bacillariophyceae</taxon>
        <taxon>Bacillariophycidae</taxon>
        <taxon>Naviculales</taxon>
        <taxon>Naviculaceae</taxon>
        <taxon>Seminavis</taxon>
    </lineage>
</organism>
<feature type="region of interest" description="Disordered" evidence="1">
    <location>
        <begin position="168"/>
        <end position="280"/>
    </location>
</feature>
<dbReference type="InterPro" id="IPR050656">
    <property type="entry name" value="PINX1"/>
</dbReference>
<dbReference type="SMART" id="SM00443">
    <property type="entry name" value="G_patch"/>
    <property type="match status" value="1"/>
</dbReference>
<feature type="compositionally biased region" description="Basic residues" evidence="1">
    <location>
        <begin position="114"/>
        <end position="132"/>
    </location>
</feature>
<keyword evidence="4" id="KW-1185">Reference proteome</keyword>
<dbReference type="Pfam" id="PF01585">
    <property type="entry name" value="G-patch"/>
    <property type="match status" value="1"/>
</dbReference>
<feature type="region of interest" description="Disordered" evidence="1">
    <location>
        <begin position="109"/>
        <end position="155"/>
    </location>
</feature>
<dbReference type="OrthoDB" id="29523at2759"/>
<dbReference type="PROSITE" id="PS50174">
    <property type="entry name" value="G_PATCH"/>
    <property type="match status" value="1"/>
</dbReference>
<feature type="compositionally biased region" description="Basic residues" evidence="1">
    <location>
        <begin position="260"/>
        <end position="280"/>
    </location>
</feature>
<dbReference type="GO" id="GO:0003676">
    <property type="term" value="F:nucleic acid binding"/>
    <property type="evidence" value="ECO:0007669"/>
    <property type="project" value="InterPro"/>
</dbReference>